<protein>
    <submittedName>
        <fullName evidence="1">Uncharacterized protein MANES_16G007000</fullName>
    </submittedName>
</protein>
<sequence>MTGTRSGYFSLIREASACLLSKGCSSLKELLAMAIVELGLRPPANGKETELGILLGRGKRYLKFSKLKALAPATISSISPVIFAWRFLL</sequence>
<proteinExistence type="predicted"/>
<organism evidence="1">
    <name type="scientific">Rhizophora mucronata</name>
    <name type="common">Asiatic mangrove</name>
    <dbReference type="NCBI Taxonomy" id="61149"/>
    <lineage>
        <taxon>Eukaryota</taxon>
        <taxon>Viridiplantae</taxon>
        <taxon>Streptophyta</taxon>
        <taxon>Embryophyta</taxon>
        <taxon>Tracheophyta</taxon>
        <taxon>Spermatophyta</taxon>
        <taxon>Magnoliopsida</taxon>
        <taxon>eudicotyledons</taxon>
        <taxon>Gunneridae</taxon>
        <taxon>Pentapetalae</taxon>
        <taxon>rosids</taxon>
        <taxon>fabids</taxon>
        <taxon>Malpighiales</taxon>
        <taxon>Rhizophoraceae</taxon>
        <taxon>Rhizophora</taxon>
    </lineage>
</organism>
<reference evidence="1" key="1">
    <citation type="submission" date="2018-02" db="EMBL/GenBank/DDBJ databases">
        <title>Rhizophora mucronata_Transcriptome.</title>
        <authorList>
            <person name="Meera S.P."/>
            <person name="Sreeshan A."/>
            <person name="Augustine A."/>
        </authorList>
    </citation>
    <scope>NUCLEOTIDE SEQUENCE</scope>
    <source>
        <tissue evidence="1">Leaf</tissue>
    </source>
</reference>
<dbReference type="AlphaFoldDB" id="A0A2P2K7A9"/>
<evidence type="ECO:0000313" key="1">
    <source>
        <dbReference type="EMBL" id="MBX01606.1"/>
    </source>
</evidence>
<name>A0A2P2K7A9_RHIMU</name>
<dbReference type="EMBL" id="GGEC01021122">
    <property type="protein sequence ID" value="MBX01606.1"/>
    <property type="molecule type" value="Transcribed_RNA"/>
</dbReference>
<accession>A0A2P2K7A9</accession>